<accession>A0A0R3T122</accession>
<sequence length="227" mass="27103">MENSLTYSPRSPGPEQEVRIFKEIHDHYGKHVLQNVRRWEWAVIHEAVTREQLFFLHSCVRHDVFPKSVHYKPPIPTDRAKDLAYKLSVQMRKELITDAHHRLEKYAFEISKWRTICEAQMESSWIERVNTAIHYTADAKRQVKRDYLNQKLQRLRSPRKENQENLIEKLSQLTISRNRRVFRESTHLNCSLGSSFTDYNDEKLDFPSFNAAFGFEFHDSGLYDDYI</sequence>
<dbReference type="Proteomes" id="UP000278807">
    <property type="component" value="Unassembled WGS sequence"/>
</dbReference>
<dbReference type="EMBL" id="UZAE01000159">
    <property type="protein sequence ID" value="VDN96410.1"/>
    <property type="molecule type" value="Genomic_DNA"/>
</dbReference>
<evidence type="ECO:0000313" key="2">
    <source>
        <dbReference type="Proteomes" id="UP000278807"/>
    </source>
</evidence>
<dbReference type="OrthoDB" id="6229575at2759"/>
<evidence type="ECO:0000313" key="3">
    <source>
        <dbReference type="WBParaSite" id="HNAJ_0000055001-mRNA-1"/>
    </source>
</evidence>
<evidence type="ECO:0000313" key="1">
    <source>
        <dbReference type="EMBL" id="VDN96410.1"/>
    </source>
</evidence>
<keyword evidence="2" id="KW-1185">Reference proteome</keyword>
<reference evidence="3" key="1">
    <citation type="submission" date="2017-02" db="UniProtKB">
        <authorList>
            <consortium name="WormBaseParasite"/>
        </authorList>
    </citation>
    <scope>IDENTIFICATION</scope>
</reference>
<name>A0A0R3T122_RODNA</name>
<proteinExistence type="predicted"/>
<reference evidence="1 2" key="2">
    <citation type="submission" date="2018-11" db="EMBL/GenBank/DDBJ databases">
        <authorList>
            <consortium name="Pathogen Informatics"/>
        </authorList>
    </citation>
    <scope>NUCLEOTIDE SEQUENCE [LARGE SCALE GENOMIC DNA]</scope>
</reference>
<dbReference type="WBParaSite" id="HNAJ_0000055001-mRNA-1">
    <property type="protein sequence ID" value="HNAJ_0000055001-mRNA-1"/>
    <property type="gene ID" value="HNAJ_0000055001"/>
</dbReference>
<organism evidence="3">
    <name type="scientific">Rodentolepis nana</name>
    <name type="common">Dwarf tapeworm</name>
    <name type="synonym">Hymenolepis nana</name>
    <dbReference type="NCBI Taxonomy" id="102285"/>
    <lineage>
        <taxon>Eukaryota</taxon>
        <taxon>Metazoa</taxon>
        <taxon>Spiralia</taxon>
        <taxon>Lophotrochozoa</taxon>
        <taxon>Platyhelminthes</taxon>
        <taxon>Cestoda</taxon>
        <taxon>Eucestoda</taxon>
        <taxon>Cyclophyllidea</taxon>
        <taxon>Hymenolepididae</taxon>
        <taxon>Rodentolepis</taxon>
    </lineage>
</organism>
<protein>
    <submittedName>
        <fullName evidence="3">CFAP91 domain-containing protein</fullName>
    </submittedName>
</protein>
<gene>
    <name evidence="1" type="ORF">HNAJ_LOCUS551</name>
</gene>
<dbReference type="AlphaFoldDB" id="A0A0R3T122"/>